<comment type="caution">
    <text evidence="1">The sequence shown here is derived from an EMBL/GenBank/DDBJ whole genome shotgun (WGS) entry which is preliminary data.</text>
</comment>
<dbReference type="EMBL" id="CAJVPT010010346">
    <property type="protein sequence ID" value="CAG8569435.1"/>
    <property type="molecule type" value="Genomic_DNA"/>
</dbReference>
<organism evidence="1 2">
    <name type="scientific">Acaulospora colombiana</name>
    <dbReference type="NCBI Taxonomy" id="27376"/>
    <lineage>
        <taxon>Eukaryota</taxon>
        <taxon>Fungi</taxon>
        <taxon>Fungi incertae sedis</taxon>
        <taxon>Mucoromycota</taxon>
        <taxon>Glomeromycotina</taxon>
        <taxon>Glomeromycetes</taxon>
        <taxon>Diversisporales</taxon>
        <taxon>Acaulosporaceae</taxon>
        <taxon>Acaulospora</taxon>
    </lineage>
</organism>
<protein>
    <submittedName>
        <fullName evidence="1">4693_t:CDS:1</fullName>
    </submittedName>
</protein>
<dbReference type="Proteomes" id="UP000789525">
    <property type="component" value="Unassembled WGS sequence"/>
</dbReference>
<evidence type="ECO:0000313" key="1">
    <source>
        <dbReference type="EMBL" id="CAG8569435.1"/>
    </source>
</evidence>
<name>A0ACA9M4D8_9GLOM</name>
<sequence length="328" mass="36303">MCTQANRLDSTSPLFFVSQMAVNVQRRHRGHSLFFTPLSEATEPSISNTRPAARRQTRTNDPNNDNFGSNPPSGRIPRSSSSPLLYQVPAHSSGSLRGYPTHEQQTTKHPPLTNSRSHSNLPRVRSGSQPLHPFYSQPPPSPQSLIQPKFGNSSQYSGSDAEDDEDNTEGELLSLRNRRGKASTRKTSSPLVSSTSVHTSGMVRRRTVAEPQEEEPHEMHMDKQSFSIGFSGNTIHWSINIARIMPILFQCLRVLAVIPASVETLGLLARVYNPIRAYGNENTRLDYVAAAAWVSMPSSLVAAALLISPIPEHPNCFSMPVLYHRTLE</sequence>
<gene>
    <name evidence="1" type="ORF">ACOLOM_LOCUS5545</name>
</gene>
<accession>A0ACA9M4D8</accession>
<reference evidence="1" key="1">
    <citation type="submission" date="2021-06" db="EMBL/GenBank/DDBJ databases">
        <authorList>
            <person name="Kallberg Y."/>
            <person name="Tangrot J."/>
            <person name="Rosling A."/>
        </authorList>
    </citation>
    <scope>NUCLEOTIDE SEQUENCE</scope>
    <source>
        <strain evidence="1">CL356</strain>
    </source>
</reference>
<keyword evidence="2" id="KW-1185">Reference proteome</keyword>
<proteinExistence type="predicted"/>
<evidence type="ECO:0000313" key="2">
    <source>
        <dbReference type="Proteomes" id="UP000789525"/>
    </source>
</evidence>